<proteinExistence type="predicted"/>
<comment type="caution">
    <text evidence="4">The sequence shown here is derived from an EMBL/GenBank/DDBJ whole genome shotgun (WGS) entry which is preliminary data.</text>
</comment>
<dbReference type="Gene3D" id="1.10.510.10">
    <property type="entry name" value="Transferase(Phosphotransferase) domain 1"/>
    <property type="match status" value="1"/>
</dbReference>
<dbReference type="PANTHER" id="PTHR38248">
    <property type="entry name" value="FUNK1 6"/>
    <property type="match status" value="1"/>
</dbReference>
<dbReference type="InterPro" id="IPR040976">
    <property type="entry name" value="Pkinase_fungal"/>
</dbReference>
<accession>A0A2B7Y7K1</accession>
<dbReference type="OrthoDB" id="4187825at2759"/>
<feature type="compositionally biased region" description="Polar residues" evidence="1">
    <location>
        <begin position="250"/>
        <end position="263"/>
    </location>
</feature>
<dbReference type="InterPro" id="IPR011009">
    <property type="entry name" value="Kinase-like_dom_sf"/>
</dbReference>
<evidence type="ECO:0000313" key="5">
    <source>
        <dbReference type="Proteomes" id="UP000223968"/>
    </source>
</evidence>
<dbReference type="Proteomes" id="UP000223968">
    <property type="component" value="Unassembled WGS sequence"/>
</dbReference>
<feature type="region of interest" description="Disordered" evidence="1">
    <location>
        <begin position="250"/>
        <end position="299"/>
    </location>
</feature>
<feature type="domain" description="Fungal-type protein kinase" evidence="3">
    <location>
        <begin position="369"/>
        <end position="428"/>
    </location>
</feature>
<organism evidence="4 5">
    <name type="scientific">Helicocarpus griseus UAMH5409</name>
    <dbReference type="NCBI Taxonomy" id="1447875"/>
    <lineage>
        <taxon>Eukaryota</taxon>
        <taxon>Fungi</taxon>
        <taxon>Dikarya</taxon>
        <taxon>Ascomycota</taxon>
        <taxon>Pezizomycotina</taxon>
        <taxon>Eurotiomycetes</taxon>
        <taxon>Eurotiomycetidae</taxon>
        <taxon>Onygenales</taxon>
        <taxon>Ajellomycetaceae</taxon>
        <taxon>Helicocarpus</taxon>
    </lineage>
</organism>
<evidence type="ECO:0000259" key="3">
    <source>
        <dbReference type="Pfam" id="PF17667"/>
    </source>
</evidence>
<dbReference type="AlphaFoldDB" id="A0A2B7Y7K1"/>
<feature type="domain" description="Fungal-type protein kinase" evidence="3">
    <location>
        <begin position="50"/>
        <end position="196"/>
    </location>
</feature>
<feature type="chain" id="PRO_5012337931" description="Fungal-type protein kinase domain-containing protein" evidence="2">
    <location>
        <begin position="16"/>
        <end position="536"/>
    </location>
</feature>
<name>A0A2B7Y7K1_9EURO</name>
<sequence length="536" mass="60585">MSIFAWLTLATAVDGRAFRTRQCRKMISPVSKSDLIGSDADRQVGLLLKSQGASDSGTKHDWKDIRVVGELKQPDAQISAKGTLLQLARYVREVFIAQPTRRFVHAFAVCGTKAEAWVFDRSGPFSSGFFDINRDSKQFFQMLMGYAMMADEELGLDTFVAHHSDRVDTITIEGSTGEEMVMHLDTKPLCSQYAIFSWTSEERAAERDLLKLASERGVKGVAEAIGYCDTTTIAELRNGLIFEKRHTFQSTPSSTKSSVTQTRSLDRRQKLAGKKRRYPDKGAQPSKGSKFSRQLSGNDMSETELPFTVQSMHPPSLADRDHRGQGAYDNRILRCLVISPAGRPIYDYRSPVELVVAICDAIRAHQTADGNSGMLIDLDLAKEIGSGRSGARHQTGTMEFMAIEVLRNVDHTYRHDLESFFYVLIWQCARHGWQRFDRLKERPEDSFLNQWYTGSYVQIASTKKGHMDANDFEYILQEFPPELGCVKALCRTLRQILFPIHENALFTGTPVKWERLYKTIIQASETTIKDLEDTEK</sequence>
<keyword evidence="5" id="KW-1185">Reference proteome</keyword>
<keyword evidence="2" id="KW-0732">Signal</keyword>
<gene>
    <name evidence="4" type="ORF">AJ79_01693</name>
</gene>
<dbReference type="EMBL" id="PDNB01000016">
    <property type="protein sequence ID" value="PGH16587.1"/>
    <property type="molecule type" value="Genomic_DNA"/>
</dbReference>
<dbReference type="PANTHER" id="PTHR38248:SF2">
    <property type="entry name" value="FUNK1 11"/>
    <property type="match status" value="1"/>
</dbReference>
<dbReference type="SUPFAM" id="SSF56112">
    <property type="entry name" value="Protein kinase-like (PK-like)"/>
    <property type="match status" value="1"/>
</dbReference>
<feature type="signal peptide" evidence="2">
    <location>
        <begin position="1"/>
        <end position="15"/>
    </location>
</feature>
<evidence type="ECO:0000313" key="4">
    <source>
        <dbReference type="EMBL" id="PGH16587.1"/>
    </source>
</evidence>
<dbReference type="STRING" id="1447875.A0A2B7Y7K1"/>
<evidence type="ECO:0000256" key="1">
    <source>
        <dbReference type="SAM" id="MobiDB-lite"/>
    </source>
</evidence>
<dbReference type="Pfam" id="PF17667">
    <property type="entry name" value="Pkinase_fungal"/>
    <property type="match status" value="2"/>
</dbReference>
<feature type="compositionally biased region" description="Polar residues" evidence="1">
    <location>
        <begin position="286"/>
        <end position="299"/>
    </location>
</feature>
<reference evidence="4 5" key="1">
    <citation type="submission" date="2017-10" db="EMBL/GenBank/DDBJ databases">
        <title>Comparative genomics in systemic dimorphic fungi from Ajellomycetaceae.</title>
        <authorList>
            <person name="Munoz J.F."/>
            <person name="Mcewen J.G."/>
            <person name="Clay O.K."/>
            <person name="Cuomo C.A."/>
        </authorList>
    </citation>
    <scope>NUCLEOTIDE SEQUENCE [LARGE SCALE GENOMIC DNA]</scope>
    <source>
        <strain evidence="4 5">UAMH5409</strain>
    </source>
</reference>
<evidence type="ECO:0000256" key="2">
    <source>
        <dbReference type="SAM" id="SignalP"/>
    </source>
</evidence>
<protein>
    <recommendedName>
        <fullName evidence="3">Fungal-type protein kinase domain-containing protein</fullName>
    </recommendedName>
</protein>